<name>A0AAE0UXT3_9TELE</name>
<evidence type="ECO:0000313" key="3">
    <source>
        <dbReference type="EMBL" id="KAK3521945.1"/>
    </source>
</evidence>
<dbReference type="Proteomes" id="UP001274896">
    <property type="component" value="Unassembled WGS sequence"/>
</dbReference>
<dbReference type="GO" id="GO:0016926">
    <property type="term" value="P:protein desumoylation"/>
    <property type="evidence" value="ECO:0007669"/>
    <property type="project" value="TreeGrafter"/>
</dbReference>
<evidence type="ECO:0000256" key="1">
    <source>
        <dbReference type="SAM" id="MobiDB-lite"/>
    </source>
</evidence>
<dbReference type="InterPro" id="IPR038765">
    <property type="entry name" value="Papain-like_cys_pep_sf"/>
</dbReference>
<dbReference type="GO" id="GO:0030576">
    <property type="term" value="P:Cajal body organization"/>
    <property type="evidence" value="ECO:0007669"/>
    <property type="project" value="InterPro"/>
</dbReference>
<dbReference type="InterPro" id="IPR028889">
    <property type="entry name" value="USP"/>
</dbReference>
<feature type="compositionally biased region" description="Polar residues" evidence="1">
    <location>
        <begin position="216"/>
        <end position="229"/>
    </location>
</feature>
<feature type="region of interest" description="Disordered" evidence="1">
    <location>
        <begin position="923"/>
        <end position="956"/>
    </location>
</feature>
<evidence type="ECO:0000313" key="4">
    <source>
        <dbReference type="Proteomes" id="UP001274896"/>
    </source>
</evidence>
<reference evidence="3" key="1">
    <citation type="submission" date="2023-06" db="EMBL/GenBank/DDBJ databases">
        <title>Male Hemibagrus guttatus genome.</title>
        <authorList>
            <person name="Bian C."/>
        </authorList>
    </citation>
    <scope>NUCLEOTIDE SEQUENCE</scope>
    <source>
        <strain evidence="3">Male_cb2023</strain>
        <tissue evidence="3">Muscle</tissue>
    </source>
</reference>
<accession>A0AAE0UXT3</accession>
<feature type="compositionally biased region" description="Polar residues" evidence="1">
    <location>
        <begin position="923"/>
        <end position="940"/>
    </location>
</feature>
<dbReference type="InterPro" id="IPR033505">
    <property type="entry name" value="USPL1"/>
</dbReference>
<evidence type="ECO:0000259" key="2">
    <source>
        <dbReference type="PROSITE" id="PS50235"/>
    </source>
</evidence>
<feature type="region of interest" description="Disordered" evidence="1">
    <location>
        <begin position="208"/>
        <end position="229"/>
    </location>
</feature>
<dbReference type="AlphaFoldDB" id="A0AAE0UXT3"/>
<dbReference type="SUPFAM" id="SSF54001">
    <property type="entry name" value="Cysteine proteinases"/>
    <property type="match status" value="1"/>
</dbReference>
<sequence length="986" mass="109850">MPFLTQPSHYFPGLGRWFGHWLGIDPGPFTCDEHSFMLMLSSWRRDPPNYSEWSEGPMNGEGCDLSVPSPALAGYLGNAENRGAVSGVCPWCSAKGKINVLRSYAFNFKESITLCTGPLCLFPLVTGPLDNIRGILSSSQDIQGCKRKFHLALETKDPNPSHKRWKKEDPGIASDVKCQIVDVGDYRVSLKSVDEGLLINDHQKKQVVENTDKSTESSPVTSGDSELSDVSQIRDSVFSTQDKKWELSTTDLSGPDLMHMVPTQQHLFWKNKDNLCWLDSLLVALVHSRIIREASCENVCSTEKFPCKYFTVKNLCATYKKSYTYIKAKEQHCQDNIVRVHSDDLRNVAQELEALRMSAFQFLQPKLQCELGQKETPVFALPLLLKSDDWASSFFQHTGQWEFRCTCCGYNFSTSMEKTVTTFTHLMADWHPLKAVHRAQCSKCHNKNQKRKLVLQRISSVLALHFVEGLPRRDLSKYAFDFHGTRYNIRTIIQYNEQREHFVTWIHQPDGLWLEFDDLKHPHCITHRRFTLPASQFHLVFWEAGSKEECQLPDLLPDKTLTKSSKVDNVFQNIANSLPDDSCIIEPLTGNKDSNEATSTLDSSIGSTTLLDTFEGLSHSDIVTLTLVEVQADAKEDSCPNIQEMITGSAESSVTEAFHVLENNSFYQTPCSIKNNKSGANKVSHAPELNLSSVVKPSESVDPSKVSKCPPALYSSDPSPSNLSLFHRHPSHQSTPLRVPLHASHPKDDLRFDGSEPLPAKPAELFGGYRAKNSPNPVLPGGLLRHPFVKLPTAPQKTFSCPSGITTVGPVSTLKKSASQDILKTSPSKMVISTEALRLKLMKRLKAKKKKLAKLNQLLSTEEGESTPRPDSTDISSPYSVTSSTSAYDSPAFDNFFAELLSPDMSTSNLSPDSTGFLEMLTNSQSAGTSESSNQENSAPPSKLPVPLLNDSSSTNETFLDELNPGLREQQSVIENAELNVMDIFF</sequence>
<protein>
    <recommendedName>
        <fullName evidence="2">USP domain-containing protein</fullName>
    </recommendedName>
</protein>
<comment type="caution">
    <text evidence="3">The sequence shown here is derived from an EMBL/GenBank/DDBJ whole genome shotgun (WGS) entry which is preliminary data.</text>
</comment>
<gene>
    <name evidence="3" type="ORF">QTP70_020045</name>
</gene>
<dbReference type="PANTHER" id="PTHR15294">
    <property type="entry name" value="RETINOVIN-RELATED"/>
    <property type="match status" value="1"/>
</dbReference>
<dbReference type="GO" id="GO:0032183">
    <property type="term" value="F:SUMO binding"/>
    <property type="evidence" value="ECO:0007669"/>
    <property type="project" value="InterPro"/>
</dbReference>
<dbReference type="GO" id="GO:0015030">
    <property type="term" value="C:Cajal body"/>
    <property type="evidence" value="ECO:0007669"/>
    <property type="project" value="TreeGrafter"/>
</dbReference>
<dbReference type="PROSITE" id="PS50235">
    <property type="entry name" value="USP_3"/>
    <property type="match status" value="1"/>
</dbReference>
<organism evidence="3 4">
    <name type="scientific">Hemibagrus guttatus</name>
    <dbReference type="NCBI Taxonomy" id="175788"/>
    <lineage>
        <taxon>Eukaryota</taxon>
        <taxon>Metazoa</taxon>
        <taxon>Chordata</taxon>
        <taxon>Craniata</taxon>
        <taxon>Vertebrata</taxon>
        <taxon>Euteleostomi</taxon>
        <taxon>Actinopterygii</taxon>
        <taxon>Neopterygii</taxon>
        <taxon>Teleostei</taxon>
        <taxon>Ostariophysi</taxon>
        <taxon>Siluriformes</taxon>
        <taxon>Bagridae</taxon>
        <taxon>Hemibagrus</taxon>
    </lineage>
</organism>
<feature type="region of interest" description="Disordered" evidence="1">
    <location>
        <begin position="719"/>
        <end position="746"/>
    </location>
</feature>
<feature type="region of interest" description="Disordered" evidence="1">
    <location>
        <begin position="859"/>
        <end position="881"/>
    </location>
</feature>
<proteinExistence type="predicted"/>
<dbReference type="InterPro" id="IPR028890">
    <property type="entry name" value="Peptidase_C98"/>
</dbReference>
<dbReference type="PANTHER" id="PTHR15294:SF3">
    <property type="entry name" value="SUMO-SPECIFIC ISOPEPTIDASE USPL1"/>
    <property type="match status" value="1"/>
</dbReference>
<feature type="domain" description="USP" evidence="2">
    <location>
        <begin position="267"/>
        <end position="545"/>
    </location>
</feature>
<dbReference type="Pfam" id="PF15499">
    <property type="entry name" value="Peptidase_C98"/>
    <property type="match status" value="1"/>
</dbReference>
<dbReference type="EMBL" id="JAUCMX010000015">
    <property type="protein sequence ID" value="KAK3521945.1"/>
    <property type="molecule type" value="Genomic_DNA"/>
</dbReference>
<keyword evidence="4" id="KW-1185">Reference proteome</keyword>